<evidence type="ECO:0000256" key="7">
    <source>
        <dbReference type="ARBA" id="ARBA00022927"/>
    </source>
</evidence>
<evidence type="ECO:0000256" key="2">
    <source>
        <dbReference type="ARBA" id="ARBA00008445"/>
    </source>
</evidence>
<reference evidence="13 14" key="1">
    <citation type="submission" date="2015-05" db="EMBL/GenBank/DDBJ databases">
        <title>Complete genome sequence of a sulfur-oxidizing gammaproteobacterium strain HA5.</title>
        <authorList>
            <person name="Miura A."/>
            <person name="Kojima H."/>
            <person name="Fukui M."/>
        </authorList>
    </citation>
    <scope>NUCLEOTIDE SEQUENCE [LARGE SCALE GENOMIC DNA]</scope>
    <source>
        <strain evidence="13 14">HA5</strain>
    </source>
</reference>
<sequence>MRDLVLVIDIISAVALIGLILLQQGKGADIGASFGSGASQTLFGSRGSANFLTRSTAILGTVFFLSNLGLAWLYAQQTVPASVTKSVVIEQPVKTETPAPPSDVPAAPKAPEVPK</sequence>
<dbReference type="EMBL" id="AP014879">
    <property type="protein sequence ID" value="BAV34358.1"/>
    <property type="molecule type" value="Genomic_DNA"/>
</dbReference>
<evidence type="ECO:0000256" key="5">
    <source>
        <dbReference type="ARBA" id="ARBA00022475"/>
    </source>
</evidence>
<dbReference type="GO" id="GO:0005886">
    <property type="term" value="C:plasma membrane"/>
    <property type="evidence" value="ECO:0007669"/>
    <property type="project" value="UniProtKB-SubCell"/>
</dbReference>
<evidence type="ECO:0000256" key="12">
    <source>
        <dbReference type="SAM" id="MobiDB-lite"/>
    </source>
</evidence>
<keyword evidence="10 11" id="KW-0472">Membrane</keyword>
<keyword evidence="14" id="KW-1185">Reference proteome</keyword>
<dbReference type="PRINTS" id="PR01651">
    <property type="entry name" value="SECGEXPORT"/>
</dbReference>
<proteinExistence type="inferred from homology"/>
<evidence type="ECO:0000256" key="6">
    <source>
        <dbReference type="ARBA" id="ARBA00022692"/>
    </source>
</evidence>
<gene>
    <name evidence="13" type="ORF">SCL_2069</name>
</gene>
<comment type="similarity">
    <text evidence="2 11">Belongs to the SecG family.</text>
</comment>
<evidence type="ECO:0000313" key="14">
    <source>
        <dbReference type="Proteomes" id="UP000243180"/>
    </source>
</evidence>
<evidence type="ECO:0000313" key="13">
    <source>
        <dbReference type="EMBL" id="BAV34358.1"/>
    </source>
</evidence>
<comment type="caution">
    <text evidence="11">Lacks conserved residue(s) required for the propagation of feature annotation.</text>
</comment>
<evidence type="ECO:0000256" key="1">
    <source>
        <dbReference type="ARBA" id="ARBA00004651"/>
    </source>
</evidence>
<dbReference type="NCBIfam" id="TIGR00810">
    <property type="entry name" value="secG"/>
    <property type="match status" value="1"/>
</dbReference>
<keyword evidence="5 11" id="KW-1003">Cell membrane</keyword>
<evidence type="ECO:0000256" key="11">
    <source>
        <dbReference type="RuleBase" id="RU365087"/>
    </source>
</evidence>
<keyword evidence="8 11" id="KW-1133">Transmembrane helix</keyword>
<evidence type="ECO:0000256" key="3">
    <source>
        <dbReference type="ARBA" id="ARBA00017876"/>
    </source>
</evidence>
<dbReference type="GO" id="GO:0015450">
    <property type="term" value="F:protein-transporting ATPase activity"/>
    <property type="evidence" value="ECO:0007669"/>
    <property type="project" value="UniProtKB-UniRule"/>
</dbReference>
<dbReference type="InParanoid" id="A0A1B4XHT0"/>
<dbReference type="PANTHER" id="PTHR34182">
    <property type="entry name" value="PROTEIN-EXPORT MEMBRANE PROTEIN SECG"/>
    <property type="match status" value="1"/>
</dbReference>
<dbReference type="PANTHER" id="PTHR34182:SF1">
    <property type="entry name" value="PROTEIN-EXPORT MEMBRANE PROTEIN SECG"/>
    <property type="match status" value="1"/>
</dbReference>
<keyword evidence="4 11" id="KW-0813">Transport</keyword>
<dbReference type="GO" id="GO:0043952">
    <property type="term" value="P:protein transport by the Sec complex"/>
    <property type="evidence" value="ECO:0007669"/>
    <property type="project" value="TreeGrafter"/>
</dbReference>
<dbReference type="AlphaFoldDB" id="A0A1B4XHT0"/>
<dbReference type="GO" id="GO:0009306">
    <property type="term" value="P:protein secretion"/>
    <property type="evidence" value="ECO:0007669"/>
    <property type="project" value="UniProtKB-UniRule"/>
</dbReference>
<accession>A0A1B4XHT0</accession>
<evidence type="ECO:0000256" key="4">
    <source>
        <dbReference type="ARBA" id="ARBA00022448"/>
    </source>
</evidence>
<dbReference type="InterPro" id="IPR004692">
    <property type="entry name" value="SecG"/>
</dbReference>
<dbReference type="Pfam" id="PF03840">
    <property type="entry name" value="SecG"/>
    <property type="match status" value="1"/>
</dbReference>
<comment type="subcellular location">
    <subcellularLocation>
        <location evidence="1 11">Cell membrane</location>
        <topology evidence="1 11">Multi-pass membrane protein</topology>
    </subcellularLocation>
</comment>
<feature type="compositionally biased region" description="Low complexity" evidence="12">
    <location>
        <begin position="104"/>
        <end position="115"/>
    </location>
</feature>
<dbReference type="KEGG" id="slim:SCL_2069"/>
<evidence type="ECO:0000256" key="8">
    <source>
        <dbReference type="ARBA" id="ARBA00022989"/>
    </source>
</evidence>
<dbReference type="RefSeq" id="WP_096361108.1">
    <property type="nucleotide sequence ID" value="NZ_AP014879.1"/>
</dbReference>
<keyword evidence="6 11" id="KW-0812">Transmembrane</keyword>
<comment type="function">
    <text evidence="11">Involved in protein export. Participates in an early event of protein translocation.</text>
</comment>
<keyword evidence="7 11" id="KW-0653">Protein transport</keyword>
<evidence type="ECO:0000256" key="10">
    <source>
        <dbReference type="ARBA" id="ARBA00023136"/>
    </source>
</evidence>
<organism evidence="13 14">
    <name type="scientific">Sulfuricaulis limicola</name>
    <dbReference type="NCBI Taxonomy" id="1620215"/>
    <lineage>
        <taxon>Bacteria</taxon>
        <taxon>Pseudomonadati</taxon>
        <taxon>Pseudomonadota</taxon>
        <taxon>Gammaproteobacteria</taxon>
        <taxon>Acidiferrobacterales</taxon>
        <taxon>Acidiferrobacteraceae</taxon>
        <taxon>Sulfuricaulis</taxon>
    </lineage>
</organism>
<name>A0A1B4XHT0_9GAMM</name>
<dbReference type="FunCoup" id="A0A1B4XHT0">
    <property type="interactions" value="225"/>
</dbReference>
<dbReference type="Proteomes" id="UP000243180">
    <property type="component" value="Chromosome"/>
</dbReference>
<evidence type="ECO:0000256" key="9">
    <source>
        <dbReference type="ARBA" id="ARBA00023010"/>
    </source>
</evidence>
<protein>
    <recommendedName>
        <fullName evidence="3 11">Protein-export membrane protein SecG</fullName>
    </recommendedName>
</protein>
<dbReference type="OrthoDB" id="9813947at2"/>
<feature type="transmembrane region" description="Helical" evidence="11">
    <location>
        <begin position="51"/>
        <end position="75"/>
    </location>
</feature>
<feature type="region of interest" description="Disordered" evidence="12">
    <location>
        <begin position="94"/>
        <end position="115"/>
    </location>
</feature>
<dbReference type="GO" id="GO:0065002">
    <property type="term" value="P:intracellular protein transmembrane transport"/>
    <property type="evidence" value="ECO:0007669"/>
    <property type="project" value="TreeGrafter"/>
</dbReference>
<keyword evidence="9 11" id="KW-0811">Translocation</keyword>